<accession>A0A0E9WVT6</accession>
<dbReference type="EMBL" id="GBXM01014080">
    <property type="protein sequence ID" value="JAH94497.1"/>
    <property type="molecule type" value="Transcribed_RNA"/>
</dbReference>
<name>A0A0E9WVT6_ANGAN</name>
<reference evidence="1" key="2">
    <citation type="journal article" date="2015" name="Fish Shellfish Immunol.">
        <title>Early steps in the European eel (Anguilla anguilla)-Vibrio vulnificus interaction in the gills: Role of the RtxA13 toxin.</title>
        <authorList>
            <person name="Callol A."/>
            <person name="Pajuelo D."/>
            <person name="Ebbesson L."/>
            <person name="Teles M."/>
            <person name="MacKenzie S."/>
            <person name="Amaro C."/>
        </authorList>
    </citation>
    <scope>NUCLEOTIDE SEQUENCE</scope>
</reference>
<dbReference type="AlphaFoldDB" id="A0A0E9WVT6"/>
<proteinExistence type="predicted"/>
<reference evidence="1" key="1">
    <citation type="submission" date="2014-11" db="EMBL/GenBank/DDBJ databases">
        <authorList>
            <person name="Amaro Gonzalez C."/>
        </authorList>
    </citation>
    <scope>NUCLEOTIDE SEQUENCE</scope>
</reference>
<protein>
    <submittedName>
        <fullName evidence="1">Uncharacterized protein</fullName>
    </submittedName>
</protein>
<organism evidence="1">
    <name type="scientific">Anguilla anguilla</name>
    <name type="common">European freshwater eel</name>
    <name type="synonym">Muraena anguilla</name>
    <dbReference type="NCBI Taxonomy" id="7936"/>
    <lineage>
        <taxon>Eukaryota</taxon>
        <taxon>Metazoa</taxon>
        <taxon>Chordata</taxon>
        <taxon>Craniata</taxon>
        <taxon>Vertebrata</taxon>
        <taxon>Euteleostomi</taxon>
        <taxon>Actinopterygii</taxon>
        <taxon>Neopterygii</taxon>
        <taxon>Teleostei</taxon>
        <taxon>Anguilliformes</taxon>
        <taxon>Anguillidae</taxon>
        <taxon>Anguilla</taxon>
    </lineage>
</organism>
<sequence length="63" mass="6627">MNVQMSSSDQSVAYQLHRRFFVFAVICHLKTLKAGGTSASPVNEICSGLCGISGNLVCVCSGC</sequence>
<evidence type="ECO:0000313" key="1">
    <source>
        <dbReference type="EMBL" id="JAH94497.1"/>
    </source>
</evidence>